<accession>A0ABT0B7I9</accession>
<evidence type="ECO:0000313" key="3">
    <source>
        <dbReference type="EMBL" id="MCJ2180992.1"/>
    </source>
</evidence>
<evidence type="ECO:0000313" key="4">
    <source>
        <dbReference type="Proteomes" id="UP001162880"/>
    </source>
</evidence>
<feature type="domain" description="Copper resistance protein D" evidence="2">
    <location>
        <begin position="2"/>
        <end position="80"/>
    </location>
</feature>
<proteinExistence type="predicted"/>
<gene>
    <name evidence="3" type="ORF">MTR64_20690</name>
</gene>
<keyword evidence="1" id="KW-0472">Membrane</keyword>
<dbReference type="EMBL" id="JALHLE010000051">
    <property type="protein sequence ID" value="MCJ2180992.1"/>
    <property type="molecule type" value="Genomic_DNA"/>
</dbReference>
<feature type="transmembrane region" description="Helical" evidence="1">
    <location>
        <begin position="20"/>
        <end position="39"/>
    </location>
</feature>
<dbReference type="RefSeq" id="WP_243996437.1">
    <property type="nucleotide sequence ID" value="NZ_JALHLE010000051.1"/>
</dbReference>
<protein>
    <submittedName>
        <fullName evidence="3">CopD family protein</fullName>
    </submittedName>
</protein>
<dbReference type="InterPro" id="IPR008457">
    <property type="entry name" value="Cu-R_CopD_dom"/>
</dbReference>
<evidence type="ECO:0000259" key="2">
    <source>
        <dbReference type="Pfam" id="PF05425"/>
    </source>
</evidence>
<name>A0ABT0B7I9_9SPHN</name>
<dbReference type="Pfam" id="PF05425">
    <property type="entry name" value="CopD"/>
    <property type="match status" value="1"/>
</dbReference>
<feature type="transmembrane region" description="Helical" evidence="1">
    <location>
        <begin position="60"/>
        <end position="84"/>
    </location>
</feature>
<reference evidence="3" key="1">
    <citation type="submission" date="2022-03" db="EMBL/GenBank/DDBJ databases">
        <title>Identification of a novel bacterium isolated from mangrove sediments.</title>
        <authorList>
            <person name="Pan X."/>
        </authorList>
    </citation>
    <scope>NUCLEOTIDE SEQUENCE</scope>
    <source>
        <strain evidence="3">B2580</strain>
    </source>
</reference>
<organism evidence="3 4">
    <name type="scientific">Novosphingobium album</name>
    <name type="common">ex Hu et al. 2023</name>
    <dbReference type="NCBI Taxonomy" id="2930093"/>
    <lineage>
        <taxon>Bacteria</taxon>
        <taxon>Pseudomonadati</taxon>
        <taxon>Pseudomonadota</taxon>
        <taxon>Alphaproteobacteria</taxon>
        <taxon>Sphingomonadales</taxon>
        <taxon>Sphingomonadaceae</taxon>
        <taxon>Novosphingobium</taxon>
    </lineage>
</organism>
<dbReference type="Proteomes" id="UP001162880">
    <property type="component" value="Unassembled WGS sequence"/>
</dbReference>
<keyword evidence="1" id="KW-0812">Transmembrane</keyword>
<evidence type="ECO:0000256" key="1">
    <source>
        <dbReference type="SAM" id="Phobius"/>
    </source>
</evidence>
<keyword evidence="1" id="KW-1133">Transmembrane helix</keyword>
<sequence length="89" mass="9523">MTGALNVWLISGGRMPGGDWLLLIGLKVMLFLAMLGFATHNRWRLVPALENARPGTRERLLCSLLLETACAVAILVAVAFAGLLDPHAG</sequence>
<comment type="caution">
    <text evidence="3">The sequence shown here is derived from an EMBL/GenBank/DDBJ whole genome shotgun (WGS) entry which is preliminary data.</text>
</comment>
<keyword evidence="4" id="KW-1185">Reference proteome</keyword>